<evidence type="ECO:0000313" key="3">
    <source>
        <dbReference type="Proteomes" id="UP000253153"/>
    </source>
</evidence>
<name>A0A366S8P0_9HYPO</name>
<protein>
    <submittedName>
        <fullName evidence="2">Uncharacterized protein</fullName>
    </submittedName>
</protein>
<dbReference type="EMBL" id="QKXC01000037">
    <property type="protein sequence ID" value="RBR25659.1"/>
    <property type="molecule type" value="Genomic_DNA"/>
</dbReference>
<dbReference type="AlphaFoldDB" id="A0A366S8P0"/>
<comment type="caution">
    <text evidence="2">The sequence shown here is derived from an EMBL/GenBank/DDBJ whole genome shotgun (WGS) entry which is preliminary data.</text>
</comment>
<dbReference type="RefSeq" id="XP_031020250.1">
    <property type="nucleotide sequence ID" value="XM_031155772.1"/>
</dbReference>
<reference evidence="2 3" key="1">
    <citation type="submission" date="2018-06" db="EMBL/GenBank/DDBJ databases">
        <title>Fusarium incarnatum-equiseti species complex species 28.</title>
        <authorList>
            <person name="Gardiner D.M."/>
        </authorList>
    </citation>
    <scope>NUCLEOTIDE SEQUENCE [LARGE SCALE GENOMIC DNA]</scope>
    <source>
        <strain evidence="2 3">FIESC_28</strain>
    </source>
</reference>
<dbReference type="GeneID" id="41991068"/>
<dbReference type="OrthoDB" id="5088255at2759"/>
<sequence length="264" mass="30622">MESQKGSTSQAGSGPQKQGSMPSTTENSGTTQSRFDVISARYRAAWPKLLSRRGVEMGKNPLPSFIVPHVSTIEEKAREILSRHQIKFEDEDEVEVQLLDQSYDYTEHFPTLLITAPWSVDKQEDWKNAVRDMVQVIYTISQEAKFDQENVLVEMKDPILTKKICIWPVESWLHYNAEWDAIRKLVRQRLKAFKATRGEVAGIQLLRYGVVRRREANPVTNSIGCYADSDETGWLEVIDDIRMNIDEHGWTDVYIHIEHRWNEW</sequence>
<proteinExistence type="predicted"/>
<evidence type="ECO:0000313" key="2">
    <source>
        <dbReference type="EMBL" id="RBR25659.1"/>
    </source>
</evidence>
<evidence type="ECO:0000256" key="1">
    <source>
        <dbReference type="SAM" id="MobiDB-lite"/>
    </source>
</evidence>
<keyword evidence="3" id="KW-1185">Reference proteome</keyword>
<gene>
    <name evidence="2" type="ORF">FIESC28_01622</name>
</gene>
<organism evidence="2 3">
    <name type="scientific">Fusarium coffeatum</name>
    <dbReference type="NCBI Taxonomy" id="231269"/>
    <lineage>
        <taxon>Eukaryota</taxon>
        <taxon>Fungi</taxon>
        <taxon>Dikarya</taxon>
        <taxon>Ascomycota</taxon>
        <taxon>Pezizomycotina</taxon>
        <taxon>Sordariomycetes</taxon>
        <taxon>Hypocreomycetidae</taxon>
        <taxon>Hypocreales</taxon>
        <taxon>Nectriaceae</taxon>
        <taxon>Fusarium</taxon>
        <taxon>Fusarium incarnatum-equiseti species complex</taxon>
    </lineage>
</organism>
<accession>A0A366S8P0</accession>
<feature type="region of interest" description="Disordered" evidence="1">
    <location>
        <begin position="1"/>
        <end position="32"/>
    </location>
</feature>
<dbReference type="Proteomes" id="UP000253153">
    <property type="component" value="Unassembled WGS sequence"/>
</dbReference>